<evidence type="ECO:0000313" key="3">
    <source>
        <dbReference type="Proteomes" id="UP000765509"/>
    </source>
</evidence>
<keyword evidence="3" id="KW-1185">Reference proteome</keyword>
<evidence type="ECO:0000256" key="1">
    <source>
        <dbReference type="SAM" id="MobiDB-lite"/>
    </source>
</evidence>
<feature type="region of interest" description="Disordered" evidence="1">
    <location>
        <begin position="1"/>
        <end position="22"/>
    </location>
</feature>
<sequence length="55" mass="5665">MIGKNYTRPPPVCTHTHQRGPSASLDVGGGFDFTRSSMKCVFACACAGACALACA</sequence>
<reference evidence="2" key="1">
    <citation type="submission" date="2021-03" db="EMBL/GenBank/DDBJ databases">
        <title>Draft genome sequence of rust myrtle Austropuccinia psidii MF-1, a brazilian biotype.</title>
        <authorList>
            <person name="Quecine M.C."/>
            <person name="Pachon D.M.R."/>
            <person name="Bonatelli M.L."/>
            <person name="Correr F.H."/>
            <person name="Franceschini L.M."/>
            <person name="Leite T.F."/>
            <person name="Margarido G.R.A."/>
            <person name="Almeida C.A."/>
            <person name="Ferrarezi J.A."/>
            <person name="Labate C.A."/>
        </authorList>
    </citation>
    <scope>NUCLEOTIDE SEQUENCE</scope>
    <source>
        <strain evidence="2">MF-1</strain>
    </source>
</reference>
<protein>
    <submittedName>
        <fullName evidence="2">Uncharacterized protein</fullName>
    </submittedName>
</protein>
<dbReference type="AlphaFoldDB" id="A0A9Q3JEA4"/>
<dbReference type="Proteomes" id="UP000765509">
    <property type="component" value="Unassembled WGS sequence"/>
</dbReference>
<feature type="non-terminal residue" evidence="2">
    <location>
        <position position="55"/>
    </location>
</feature>
<comment type="caution">
    <text evidence="2">The sequence shown here is derived from an EMBL/GenBank/DDBJ whole genome shotgun (WGS) entry which is preliminary data.</text>
</comment>
<proteinExistence type="predicted"/>
<organism evidence="2 3">
    <name type="scientific">Austropuccinia psidii MF-1</name>
    <dbReference type="NCBI Taxonomy" id="1389203"/>
    <lineage>
        <taxon>Eukaryota</taxon>
        <taxon>Fungi</taxon>
        <taxon>Dikarya</taxon>
        <taxon>Basidiomycota</taxon>
        <taxon>Pucciniomycotina</taxon>
        <taxon>Pucciniomycetes</taxon>
        <taxon>Pucciniales</taxon>
        <taxon>Sphaerophragmiaceae</taxon>
        <taxon>Austropuccinia</taxon>
    </lineage>
</organism>
<evidence type="ECO:0000313" key="2">
    <source>
        <dbReference type="EMBL" id="MBW0561638.1"/>
    </source>
</evidence>
<name>A0A9Q3JEA4_9BASI</name>
<gene>
    <name evidence="2" type="ORF">O181_101353</name>
</gene>
<dbReference type="EMBL" id="AVOT02071328">
    <property type="protein sequence ID" value="MBW0561638.1"/>
    <property type="molecule type" value="Genomic_DNA"/>
</dbReference>
<accession>A0A9Q3JEA4</accession>